<keyword evidence="2" id="KW-0812">Transmembrane</keyword>
<feature type="region of interest" description="Disordered" evidence="1">
    <location>
        <begin position="40"/>
        <end position="72"/>
    </location>
</feature>
<keyword evidence="4" id="KW-1185">Reference proteome</keyword>
<name>A0A5B7IRH6_PORTR</name>
<protein>
    <submittedName>
        <fullName evidence="3">Uncharacterized protein</fullName>
    </submittedName>
</protein>
<feature type="transmembrane region" description="Helical" evidence="2">
    <location>
        <begin position="15"/>
        <end position="33"/>
    </location>
</feature>
<dbReference type="Proteomes" id="UP000324222">
    <property type="component" value="Unassembled WGS sequence"/>
</dbReference>
<accession>A0A5B7IRH6</accession>
<evidence type="ECO:0000313" key="3">
    <source>
        <dbReference type="EMBL" id="MPC84719.1"/>
    </source>
</evidence>
<feature type="compositionally biased region" description="Acidic residues" evidence="1">
    <location>
        <begin position="60"/>
        <end position="69"/>
    </location>
</feature>
<sequence>MRARHSSLGVTTSGVTAHWIAPILMLLLCRHFYALRQTSKGGRGATGEERRENEGGKDKDEEEGEEGEEETQRVPLFLTALIASPEKCVCKWELGHKWIAKARSEFCQ</sequence>
<evidence type="ECO:0000313" key="4">
    <source>
        <dbReference type="Proteomes" id="UP000324222"/>
    </source>
</evidence>
<organism evidence="3 4">
    <name type="scientific">Portunus trituberculatus</name>
    <name type="common">Swimming crab</name>
    <name type="synonym">Neptunus trituberculatus</name>
    <dbReference type="NCBI Taxonomy" id="210409"/>
    <lineage>
        <taxon>Eukaryota</taxon>
        <taxon>Metazoa</taxon>
        <taxon>Ecdysozoa</taxon>
        <taxon>Arthropoda</taxon>
        <taxon>Crustacea</taxon>
        <taxon>Multicrustacea</taxon>
        <taxon>Malacostraca</taxon>
        <taxon>Eumalacostraca</taxon>
        <taxon>Eucarida</taxon>
        <taxon>Decapoda</taxon>
        <taxon>Pleocyemata</taxon>
        <taxon>Brachyura</taxon>
        <taxon>Eubrachyura</taxon>
        <taxon>Portunoidea</taxon>
        <taxon>Portunidae</taxon>
        <taxon>Portuninae</taxon>
        <taxon>Portunus</taxon>
    </lineage>
</organism>
<keyword evidence="2" id="KW-0472">Membrane</keyword>
<proteinExistence type="predicted"/>
<evidence type="ECO:0000256" key="1">
    <source>
        <dbReference type="SAM" id="MobiDB-lite"/>
    </source>
</evidence>
<dbReference type="AlphaFoldDB" id="A0A5B7IRH6"/>
<keyword evidence="2" id="KW-1133">Transmembrane helix</keyword>
<gene>
    <name evidence="3" type="ORF">E2C01_079466</name>
</gene>
<feature type="compositionally biased region" description="Basic and acidic residues" evidence="1">
    <location>
        <begin position="46"/>
        <end position="59"/>
    </location>
</feature>
<dbReference type="EMBL" id="VSRR010066213">
    <property type="protein sequence ID" value="MPC84719.1"/>
    <property type="molecule type" value="Genomic_DNA"/>
</dbReference>
<reference evidence="3 4" key="1">
    <citation type="submission" date="2019-05" db="EMBL/GenBank/DDBJ databases">
        <title>Another draft genome of Portunus trituberculatus and its Hox gene families provides insights of decapod evolution.</title>
        <authorList>
            <person name="Jeong J.-H."/>
            <person name="Song I."/>
            <person name="Kim S."/>
            <person name="Choi T."/>
            <person name="Kim D."/>
            <person name="Ryu S."/>
            <person name="Kim W."/>
        </authorList>
    </citation>
    <scope>NUCLEOTIDE SEQUENCE [LARGE SCALE GENOMIC DNA]</scope>
    <source>
        <tissue evidence="3">Muscle</tissue>
    </source>
</reference>
<comment type="caution">
    <text evidence="3">The sequence shown here is derived from an EMBL/GenBank/DDBJ whole genome shotgun (WGS) entry which is preliminary data.</text>
</comment>
<evidence type="ECO:0000256" key="2">
    <source>
        <dbReference type="SAM" id="Phobius"/>
    </source>
</evidence>